<dbReference type="EMBL" id="ADGQ01000046">
    <property type="protein sequence ID" value="EFM64802.1"/>
    <property type="molecule type" value="Genomic_DNA"/>
</dbReference>
<evidence type="ECO:0000256" key="2">
    <source>
        <dbReference type="ARBA" id="ARBA00022840"/>
    </source>
</evidence>
<keyword evidence="3 5" id="KW-0347">Helicase</keyword>
<proteinExistence type="inferred from homology"/>
<dbReference type="GO" id="GO:0009338">
    <property type="term" value="C:exodeoxyribonuclease V complex"/>
    <property type="evidence" value="ECO:0007669"/>
    <property type="project" value="TreeGrafter"/>
</dbReference>
<sequence>MDQVEGSVIDIVYSNDTNGYTVARLKIEDYTEVITGYMPGLTAGENILVKGDWKVHDQYGRQLNVTSYEIVVPSTVSGILSFLASGVIRGVGEKTAKRIVDRFGLETLNVIQNEPDRLLEIEGIGKKKLQPIIESYQENMGVKNVIVALSPYGISPRMSMKIYKIYGEKSLDVIRTNPYLLVDRVVGIGFTIADDIAQKSGVEKDSEYRIEKGILHILKNSINSGHTFLPEDLVRSESQKLLDLDVDLIDSMIYEMALERKIVIERLGDYNIIYLAKYHKAEVDVCNRLIRLNSYEHRDLKIDIDREIESFEEDQSIFLDYNQKMAVRAAFENGVMVLTGGPGTGKTTTINAIINLFSLNKNKVALAAPTGRAAKRMTETTGKEAKTIHRLLEMAFDADDRSIFMKNEEEPIEADVIIVDESSMIDIFLMDALLKATSPKTRLLLVGDGDQLPSVGAGNVLGDIISSGIITTIRLTEIFRQAQESDIIVNAHRINRGQDIVANKKDTDFYFINKEEDIDILEEIKSLVKGRLPSFYKVDPIKDIQVLSPMRKGLAGVHNLNIQLQEALNPFKGERQEVELLKRTFRVGDKVMQIKNNYSKKWENEKNTDYGEGIYNGDIGYIYHIDKQNKSMYVLFDEYKIFKYKYDELSELDHCFCTTVHKSQGSEFPIVVIPMTWGPPMLLSRNLLYTAVTRAKKLVVIVGNKKYLDYMISNNMNQDRYSNLSYKLASFKLNSIVED</sequence>
<dbReference type="GO" id="GO:0016887">
    <property type="term" value="F:ATP hydrolysis activity"/>
    <property type="evidence" value="ECO:0007669"/>
    <property type="project" value="RHEA"/>
</dbReference>
<name>E0E2S3_9FIRM</name>
<dbReference type="NCBIfam" id="TIGR01448">
    <property type="entry name" value="recD_rel"/>
    <property type="match status" value="1"/>
</dbReference>
<dbReference type="Pfam" id="PF14520">
    <property type="entry name" value="HHH_5"/>
    <property type="match status" value="1"/>
</dbReference>
<reference evidence="5 6" key="1">
    <citation type="submission" date="2010-08" db="EMBL/GenBank/DDBJ databases">
        <authorList>
            <person name="Harkins D.M."/>
            <person name="Madupu R."/>
            <person name="Durkin A.S."/>
            <person name="Torralba M."/>
            <person name="Methe B."/>
            <person name="Sutton G.G."/>
            <person name="Nelson K.E."/>
        </authorList>
    </citation>
    <scope>NUCLEOTIDE SEQUENCE [LARGE SCALE GENOMIC DNA]</scope>
    <source>
        <strain evidence="5 6">DSM 17678</strain>
    </source>
</reference>
<dbReference type="Proteomes" id="UP000003244">
    <property type="component" value="Unassembled WGS sequence"/>
</dbReference>
<dbReference type="GO" id="GO:0043139">
    <property type="term" value="F:5'-3' DNA helicase activity"/>
    <property type="evidence" value="ECO:0007669"/>
    <property type="project" value="UniProtKB-UniRule"/>
</dbReference>
<evidence type="ECO:0000313" key="5">
    <source>
        <dbReference type="EMBL" id="EFM64802.1"/>
    </source>
</evidence>
<dbReference type="InterPro" id="IPR041451">
    <property type="entry name" value="RecD2_SH13"/>
</dbReference>
<comment type="function">
    <text evidence="3">DNA-dependent ATPase and ATP-dependent 5'-3' DNA helicase. Has no activity on blunt DNA or DNA with 3'-overhangs, requires at least 10 bases of 5'-ssDNA for helicase activity.</text>
</comment>
<dbReference type="OrthoDB" id="9803432at2"/>
<dbReference type="Gene3D" id="1.10.10.2220">
    <property type="match status" value="1"/>
</dbReference>
<dbReference type="Pfam" id="PF14490">
    <property type="entry name" value="HHH_RecD2"/>
    <property type="match status" value="1"/>
</dbReference>
<dbReference type="Gene3D" id="3.40.50.300">
    <property type="entry name" value="P-loop containing nucleotide triphosphate hydrolases"/>
    <property type="match status" value="2"/>
</dbReference>
<dbReference type="AlphaFoldDB" id="E0E2S3"/>
<dbReference type="InterPro" id="IPR055446">
    <property type="entry name" value="RecD2_N_OB"/>
</dbReference>
<dbReference type="InterPro" id="IPR050534">
    <property type="entry name" value="Coronavir_polyprotein_1ab"/>
</dbReference>
<dbReference type="GO" id="GO:0005524">
    <property type="term" value="F:ATP binding"/>
    <property type="evidence" value="ECO:0007669"/>
    <property type="project" value="UniProtKB-UniRule"/>
</dbReference>
<dbReference type="Pfam" id="PF13245">
    <property type="entry name" value="AAA_19"/>
    <property type="match status" value="1"/>
</dbReference>
<keyword evidence="3" id="KW-0378">Hydrolase</keyword>
<comment type="catalytic activity">
    <reaction evidence="3">
        <text>ATP + H2O = ADP + phosphate + H(+)</text>
        <dbReference type="Rhea" id="RHEA:13065"/>
        <dbReference type="ChEBI" id="CHEBI:15377"/>
        <dbReference type="ChEBI" id="CHEBI:15378"/>
        <dbReference type="ChEBI" id="CHEBI:30616"/>
        <dbReference type="ChEBI" id="CHEBI:43474"/>
        <dbReference type="ChEBI" id="CHEBI:456216"/>
        <dbReference type="EC" id="5.6.2.3"/>
    </reaction>
</comment>
<dbReference type="GO" id="GO:0006310">
    <property type="term" value="P:DNA recombination"/>
    <property type="evidence" value="ECO:0007669"/>
    <property type="project" value="InterPro"/>
</dbReference>
<dbReference type="SUPFAM" id="SSF47781">
    <property type="entry name" value="RuvA domain 2-like"/>
    <property type="match status" value="1"/>
</dbReference>
<dbReference type="GO" id="GO:0003677">
    <property type="term" value="F:DNA binding"/>
    <property type="evidence" value="ECO:0007669"/>
    <property type="project" value="UniProtKB-UniRule"/>
</dbReference>
<dbReference type="GeneID" id="84800539"/>
<dbReference type="SMART" id="SM00382">
    <property type="entry name" value="AAA"/>
    <property type="match status" value="1"/>
</dbReference>
<evidence type="ECO:0000313" key="6">
    <source>
        <dbReference type="Proteomes" id="UP000003244"/>
    </source>
</evidence>
<feature type="binding site" evidence="3">
    <location>
        <begin position="343"/>
        <end position="347"/>
    </location>
    <ligand>
        <name>ATP</name>
        <dbReference type="ChEBI" id="CHEBI:30616"/>
    </ligand>
</feature>
<dbReference type="Pfam" id="PF23139">
    <property type="entry name" value="OB_YrrC"/>
    <property type="match status" value="1"/>
</dbReference>
<dbReference type="CDD" id="cd17933">
    <property type="entry name" value="DEXSc_RecD-like"/>
    <property type="match status" value="1"/>
</dbReference>
<feature type="domain" description="AAA+ ATPase" evidence="4">
    <location>
        <begin position="332"/>
        <end position="515"/>
    </location>
</feature>
<dbReference type="InterPro" id="IPR010994">
    <property type="entry name" value="RuvA_2-like"/>
</dbReference>
<dbReference type="STRING" id="596315.HMPREF0634_0714"/>
<keyword evidence="1 3" id="KW-0547">Nucleotide-binding</keyword>
<gene>
    <name evidence="3" type="primary">recD2</name>
    <name evidence="5" type="ORF">HMPREF0634_0714</name>
</gene>
<dbReference type="Gene3D" id="1.10.150.20">
    <property type="entry name" value="5' to 3' exonuclease, C-terminal subdomain"/>
    <property type="match status" value="1"/>
</dbReference>
<dbReference type="InterPro" id="IPR027417">
    <property type="entry name" value="P-loop_NTPase"/>
</dbReference>
<dbReference type="PANTHER" id="PTHR43788">
    <property type="entry name" value="DNA2/NAM7 HELICASE FAMILY MEMBER"/>
    <property type="match status" value="1"/>
</dbReference>
<evidence type="ECO:0000259" key="4">
    <source>
        <dbReference type="SMART" id="SM00382"/>
    </source>
</evidence>
<comment type="similarity">
    <text evidence="3">Belongs to the RecD family. RecD2 subfamily.</text>
</comment>
<dbReference type="GO" id="GO:0017116">
    <property type="term" value="F:single-stranded DNA helicase activity"/>
    <property type="evidence" value="ECO:0007669"/>
    <property type="project" value="TreeGrafter"/>
</dbReference>
<keyword evidence="3" id="KW-0413">Isomerase</keyword>
<dbReference type="InterPro" id="IPR027785">
    <property type="entry name" value="UvrD-like_helicase_C"/>
</dbReference>
<protein>
    <recommendedName>
        <fullName evidence="3">ATP-dependent RecD2 DNA helicase</fullName>
        <ecNumber evidence="3">5.6.2.3</ecNumber>
    </recommendedName>
    <alternativeName>
        <fullName evidence="3">DNA 5'-3' helicase subunit RecD2</fullName>
    </alternativeName>
</protein>
<dbReference type="Pfam" id="PF13538">
    <property type="entry name" value="UvrD_C_2"/>
    <property type="match status" value="1"/>
</dbReference>
<dbReference type="InterPro" id="IPR003593">
    <property type="entry name" value="AAA+_ATPase"/>
</dbReference>
<dbReference type="EC" id="5.6.2.3" evidence="3"/>
<dbReference type="InterPro" id="IPR029493">
    <property type="entry name" value="RecD2-like_HHH"/>
</dbReference>
<dbReference type="SUPFAM" id="SSF52540">
    <property type="entry name" value="P-loop containing nucleoside triphosphate hydrolases"/>
    <property type="match status" value="1"/>
</dbReference>
<dbReference type="RefSeq" id="WP_007789287.1">
    <property type="nucleotide sequence ID" value="NZ_ADGQ01000046.1"/>
</dbReference>
<dbReference type="InterPro" id="IPR006345">
    <property type="entry name" value="RecD2"/>
</dbReference>
<evidence type="ECO:0000256" key="1">
    <source>
        <dbReference type="ARBA" id="ARBA00022741"/>
    </source>
</evidence>
<accession>E0E2S3</accession>
<keyword evidence="2 3" id="KW-0067">ATP-binding</keyword>
<dbReference type="Pfam" id="PF18335">
    <property type="entry name" value="SH3_13"/>
    <property type="match status" value="1"/>
</dbReference>
<dbReference type="HAMAP" id="MF_01488">
    <property type="entry name" value="RecD2"/>
    <property type="match status" value="1"/>
</dbReference>
<keyword evidence="3" id="KW-0238">DNA-binding</keyword>
<dbReference type="eggNOG" id="COG0507">
    <property type="taxonomic scope" value="Bacteria"/>
</dbReference>
<comment type="caution">
    <text evidence="5">The sequence shown here is derived from an EMBL/GenBank/DDBJ whole genome shotgun (WGS) entry which is preliminary data.</text>
</comment>
<dbReference type="PANTHER" id="PTHR43788:SF6">
    <property type="entry name" value="DNA HELICASE B"/>
    <property type="match status" value="1"/>
</dbReference>
<organism evidence="5 6">
    <name type="scientific">Peptostreptococcus stomatis DSM 17678</name>
    <dbReference type="NCBI Taxonomy" id="596315"/>
    <lineage>
        <taxon>Bacteria</taxon>
        <taxon>Bacillati</taxon>
        <taxon>Bacillota</taxon>
        <taxon>Clostridia</taxon>
        <taxon>Peptostreptococcales</taxon>
        <taxon>Peptostreptococcaceae</taxon>
        <taxon>Peptostreptococcus</taxon>
    </lineage>
</organism>
<evidence type="ECO:0000256" key="3">
    <source>
        <dbReference type="HAMAP-Rule" id="MF_01488"/>
    </source>
</evidence>
<dbReference type="Gene3D" id="2.30.30.940">
    <property type="match status" value="1"/>
</dbReference>
<dbReference type="CDD" id="cd18809">
    <property type="entry name" value="SF1_C_RecD"/>
    <property type="match status" value="1"/>
</dbReference>
<keyword evidence="6" id="KW-1185">Reference proteome</keyword>